<gene>
    <name evidence="1" type="ORF">PEVE_00015205</name>
</gene>
<organism evidence="1 2">
    <name type="scientific">Porites evermanni</name>
    <dbReference type="NCBI Taxonomy" id="104178"/>
    <lineage>
        <taxon>Eukaryota</taxon>
        <taxon>Metazoa</taxon>
        <taxon>Cnidaria</taxon>
        <taxon>Anthozoa</taxon>
        <taxon>Hexacorallia</taxon>
        <taxon>Scleractinia</taxon>
        <taxon>Fungiina</taxon>
        <taxon>Poritidae</taxon>
        <taxon>Porites</taxon>
    </lineage>
</organism>
<protein>
    <submittedName>
        <fullName evidence="1">Uncharacterized protein</fullName>
    </submittedName>
</protein>
<dbReference type="EMBL" id="CALNXI010002167">
    <property type="protein sequence ID" value="CAH3184039.1"/>
    <property type="molecule type" value="Genomic_DNA"/>
</dbReference>
<reference evidence="1 2" key="1">
    <citation type="submission" date="2022-05" db="EMBL/GenBank/DDBJ databases">
        <authorList>
            <consortium name="Genoscope - CEA"/>
            <person name="William W."/>
        </authorList>
    </citation>
    <scope>NUCLEOTIDE SEQUENCE [LARGE SCALE GENOMIC DNA]</scope>
</reference>
<proteinExistence type="predicted"/>
<accession>A0ABN8S2S3</accession>
<dbReference type="Proteomes" id="UP001159427">
    <property type="component" value="Unassembled WGS sequence"/>
</dbReference>
<feature type="non-terminal residue" evidence="1">
    <location>
        <position position="1"/>
    </location>
</feature>
<name>A0ABN8S2S3_9CNID</name>
<evidence type="ECO:0000313" key="1">
    <source>
        <dbReference type="EMBL" id="CAH3184039.1"/>
    </source>
</evidence>
<sequence length="178" mass="20493">DFESSNKVILVAKLCSARWASSLRQLPIQRATLILAHPPLEKHTLKMRNLYHFINSKSYLFEPSFCRFPPKIKTKSFTLNQQLKDNLTIAYEKMDIFRSPLYMALSYGEDQGPLHNSLAEVLWDISNDINGTSVMFNCEIQKNTFPVPTTATGNFTAQMNHIIRVYLQILVKDNLLVR</sequence>
<keyword evidence="2" id="KW-1185">Reference proteome</keyword>
<comment type="caution">
    <text evidence="1">The sequence shown here is derived from an EMBL/GenBank/DDBJ whole genome shotgun (WGS) entry which is preliminary data.</text>
</comment>
<evidence type="ECO:0000313" key="2">
    <source>
        <dbReference type="Proteomes" id="UP001159427"/>
    </source>
</evidence>